<gene>
    <name evidence="2" type="ORF">DOO78_23855</name>
</gene>
<keyword evidence="3" id="KW-1185">Reference proteome</keyword>
<name>A0A327LXP2_9PROT</name>
<feature type="domain" description="Lipocalin-like" evidence="1">
    <location>
        <begin position="52"/>
        <end position="173"/>
    </location>
</feature>
<evidence type="ECO:0000259" key="1">
    <source>
        <dbReference type="Pfam" id="PF13924"/>
    </source>
</evidence>
<comment type="caution">
    <text evidence="2">The sequence shown here is derived from an EMBL/GenBank/DDBJ whole genome shotgun (WGS) entry which is preliminary data.</text>
</comment>
<sequence length="175" mass="19027">MGAVLASGDLPAWGVVAPAARCRANRRFAPGDGGAPNAVTQEGHSEMRERIIGVWRLLAVEARDPEGRVVPSEYGPCPMGTAQFGPERMMAALGDGRPPAAGESRHWVTYTGLWQVEGEVLRTRVDGAHPADRIGIGSDQVRECRFEGARLVLRPPPRRVRGTLQQLELTWEKLA</sequence>
<organism evidence="2 3">
    <name type="scientific">Roseicella frigidaeris</name>
    <dbReference type="NCBI Taxonomy" id="2230885"/>
    <lineage>
        <taxon>Bacteria</taxon>
        <taxon>Pseudomonadati</taxon>
        <taxon>Pseudomonadota</taxon>
        <taxon>Alphaproteobacteria</taxon>
        <taxon>Acetobacterales</taxon>
        <taxon>Roseomonadaceae</taxon>
        <taxon>Roseicella</taxon>
    </lineage>
</organism>
<dbReference type="OrthoDB" id="7271257at2"/>
<dbReference type="Pfam" id="PF13924">
    <property type="entry name" value="Lipocalin_5"/>
    <property type="match status" value="1"/>
</dbReference>
<dbReference type="InterPro" id="IPR024311">
    <property type="entry name" value="Lipocalin-like"/>
</dbReference>
<evidence type="ECO:0000313" key="2">
    <source>
        <dbReference type="EMBL" id="RAI55400.1"/>
    </source>
</evidence>
<evidence type="ECO:0000313" key="3">
    <source>
        <dbReference type="Proteomes" id="UP000249065"/>
    </source>
</evidence>
<proteinExistence type="predicted"/>
<dbReference type="Proteomes" id="UP000249065">
    <property type="component" value="Unassembled WGS sequence"/>
</dbReference>
<protein>
    <recommendedName>
        <fullName evidence="1">Lipocalin-like domain-containing protein</fullName>
    </recommendedName>
</protein>
<dbReference type="EMBL" id="QLIX01000031">
    <property type="protein sequence ID" value="RAI55400.1"/>
    <property type="molecule type" value="Genomic_DNA"/>
</dbReference>
<dbReference type="AlphaFoldDB" id="A0A327LXP2"/>
<accession>A0A327LXP2</accession>
<reference evidence="3" key="1">
    <citation type="submission" date="2018-06" db="EMBL/GenBank/DDBJ databases">
        <authorList>
            <person name="Khan S.A."/>
        </authorList>
    </citation>
    <scope>NUCLEOTIDE SEQUENCE [LARGE SCALE GENOMIC DNA]</scope>
    <source>
        <strain evidence="3">DB-1506</strain>
    </source>
</reference>